<keyword evidence="2" id="KW-1185">Reference proteome</keyword>
<dbReference type="Proteomes" id="UP001177021">
    <property type="component" value="Unassembled WGS sequence"/>
</dbReference>
<proteinExistence type="predicted"/>
<name>A0ACB0LGM7_TRIPR</name>
<evidence type="ECO:0000313" key="1">
    <source>
        <dbReference type="EMBL" id="CAJ2668578.1"/>
    </source>
</evidence>
<reference evidence="1" key="1">
    <citation type="submission" date="2023-10" db="EMBL/GenBank/DDBJ databases">
        <authorList>
            <person name="Rodriguez Cubillos JULIANA M."/>
            <person name="De Vega J."/>
        </authorList>
    </citation>
    <scope>NUCLEOTIDE SEQUENCE</scope>
</reference>
<sequence>MEAEAHKEQENELVIQTHALKIGHNQEEHSPKHQQKEDTTLQPEQEKAFLIQTFELKIEDNQQEAYSPTHQQQEETNNNIDSPPPLPLDKVEAIIGYEFKDKHLLEEAFIHITYGAENNLSYERLEYIGDAVLNIVITKEQFFSYPNLKPGDLTSLRSKNVDTEKLARVAVKLGLERYLRHKKPMLHEQIQAFIEAIEEFPVHSNGLIDVPKALADIVESTIGALYVDCDSLDIVWKVFRKLLEPIIEPDTVQKHPLTELNEYCQKKKFNLQFVDLWEESMSIDVFIDEKFFGRGTYGSKKEIARHRAAQNALENIGKVPSISTSTVEDALAD</sequence>
<gene>
    <name evidence="1" type="ORF">MILVUS5_LOCUS32944</name>
</gene>
<accession>A0ACB0LGM7</accession>
<protein>
    <submittedName>
        <fullName evidence="1">Uncharacterized protein</fullName>
    </submittedName>
</protein>
<dbReference type="EMBL" id="CASHSV030000513">
    <property type="protein sequence ID" value="CAJ2668578.1"/>
    <property type="molecule type" value="Genomic_DNA"/>
</dbReference>
<organism evidence="1 2">
    <name type="scientific">Trifolium pratense</name>
    <name type="common">Red clover</name>
    <dbReference type="NCBI Taxonomy" id="57577"/>
    <lineage>
        <taxon>Eukaryota</taxon>
        <taxon>Viridiplantae</taxon>
        <taxon>Streptophyta</taxon>
        <taxon>Embryophyta</taxon>
        <taxon>Tracheophyta</taxon>
        <taxon>Spermatophyta</taxon>
        <taxon>Magnoliopsida</taxon>
        <taxon>eudicotyledons</taxon>
        <taxon>Gunneridae</taxon>
        <taxon>Pentapetalae</taxon>
        <taxon>rosids</taxon>
        <taxon>fabids</taxon>
        <taxon>Fabales</taxon>
        <taxon>Fabaceae</taxon>
        <taxon>Papilionoideae</taxon>
        <taxon>50 kb inversion clade</taxon>
        <taxon>NPAAA clade</taxon>
        <taxon>Hologalegina</taxon>
        <taxon>IRL clade</taxon>
        <taxon>Trifolieae</taxon>
        <taxon>Trifolium</taxon>
    </lineage>
</organism>
<evidence type="ECO:0000313" key="2">
    <source>
        <dbReference type="Proteomes" id="UP001177021"/>
    </source>
</evidence>
<comment type="caution">
    <text evidence="1">The sequence shown here is derived from an EMBL/GenBank/DDBJ whole genome shotgun (WGS) entry which is preliminary data.</text>
</comment>